<keyword evidence="3 6" id="KW-1133">Transmembrane helix</keyword>
<comment type="caution">
    <text evidence="8">The sequence shown here is derived from an EMBL/GenBank/DDBJ whole genome shotgun (WGS) entry which is preliminary data.</text>
</comment>
<feature type="transmembrane region" description="Helical" evidence="6">
    <location>
        <begin position="96"/>
        <end position="121"/>
    </location>
</feature>
<dbReference type="Pfam" id="PF07690">
    <property type="entry name" value="MFS_1"/>
    <property type="match status" value="1"/>
</dbReference>
<dbReference type="InterPro" id="IPR020846">
    <property type="entry name" value="MFS_dom"/>
</dbReference>
<feature type="transmembrane region" description="Helical" evidence="6">
    <location>
        <begin position="133"/>
        <end position="151"/>
    </location>
</feature>
<keyword evidence="4 6" id="KW-0472">Membrane</keyword>
<dbReference type="EMBL" id="VUOB01000003">
    <property type="protein sequence ID" value="KAA2266102.1"/>
    <property type="molecule type" value="Genomic_DNA"/>
</dbReference>
<dbReference type="OrthoDB" id="9815356at2"/>
<feature type="domain" description="Major facilitator superfamily (MFS) profile" evidence="7">
    <location>
        <begin position="50"/>
        <end position="445"/>
    </location>
</feature>
<name>A0A5B2XT31_9PSEU</name>
<dbReference type="PROSITE" id="PS50850">
    <property type="entry name" value="MFS"/>
    <property type="match status" value="1"/>
</dbReference>
<feature type="transmembrane region" description="Helical" evidence="6">
    <location>
        <begin position="329"/>
        <end position="350"/>
    </location>
</feature>
<feature type="compositionally biased region" description="Gly residues" evidence="5">
    <location>
        <begin position="1"/>
        <end position="13"/>
    </location>
</feature>
<dbReference type="Gene3D" id="1.20.1250.20">
    <property type="entry name" value="MFS general substrate transporter like domains"/>
    <property type="match status" value="1"/>
</dbReference>
<evidence type="ECO:0000256" key="3">
    <source>
        <dbReference type="ARBA" id="ARBA00022989"/>
    </source>
</evidence>
<dbReference type="PANTHER" id="PTHR42910:SF1">
    <property type="entry name" value="MAJOR FACILITATOR SUPERFAMILY (MFS) PROFILE DOMAIN-CONTAINING PROTEIN"/>
    <property type="match status" value="1"/>
</dbReference>
<feature type="transmembrane region" description="Helical" evidence="6">
    <location>
        <begin position="276"/>
        <end position="296"/>
    </location>
</feature>
<proteinExistence type="predicted"/>
<dbReference type="AlphaFoldDB" id="A0A5B2XT31"/>
<comment type="subcellular location">
    <subcellularLocation>
        <location evidence="1">Cell membrane</location>
        <topology evidence="1">Multi-pass membrane protein</topology>
    </subcellularLocation>
</comment>
<evidence type="ECO:0000259" key="7">
    <source>
        <dbReference type="PROSITE" id="PS50850"/>
    </source>
</evidence>
<protein>
    <submittedName>
        <fullName evidence="8">MFS transporter</fullName>
    </submittedName>
</protein>
<reference evidence="8 9" key="2">
    <citation type="submission" date="2019-09" db="EMBL/GenBank/DDBJ databases">
        <authorList>
            <person name="Jin C."/>
        </authorList>
    </citation>
    <scope>NUCLEOTIDE SEQUENCE [LARGE SCALE GENOMIC DNA]</scope>
    <source>
        <strain evidence="8 9">AN110305</strain>
    </source>
</reference>
<evidence type="ECO:0000256" key="6">
    <source>
        <dbReference type="SAM" id="Phobius"/>
    </source>
</evidence>
<dbReference type="InterPro" id="IPR011701">
    <property type="entry name" value="MFS"/>
</dbReference>
<gene>
    <name evidence="8" type="ORF">F0L68_03000</name>
</gene>
<evidence type="ECO:0000313" key="9">
    <source>
        <dbReference type="Proteomes" id="UP000323454"/>
    </source>
</evidence>
<feature type="transmembrane region" description="Helical" evidence="6">
    <location>
        <begin position="420"/>
        <end position="440"/>
    </location>
</feature>
<reference evidence="8 9" key="1">
    <citation type="submission" date="2019-09" db="EMBL/GenBank/DDBJ databases">
        <title>Goodfellowia gen. nov., a new genus of the Pseudonocardineae related to Actinoalloteichus, containing Goodfellowia coeruleoviolacea gen. nov., comb. nov. gen. nov., comb. nov.</title>
        <authorList>
            <person name="Labeda D."/>
        </authorList>
    </citation>
    <scope>NUCLEOTIDE SEQUENCE [LARGE SCALE GENOMIC DNA]</scope>
    <source>
        <strain evidence="8 9">AN110305</strain>
    </source>
</reference>
<feature type="transmembrane region" description="Helical" evidence="6">
    <location>
        <begin position="220"/>
        <end position="241"/>
    </location>
</feature>
<evidence type="ECO:0000256" key="2">
    <source>
        <dbReference type="ARBA" id="ARBA00022692"/>
    </source>
</evidence>
<dbReference type="InterPro" id="IPR036259">
    <property type="entry name" value="MFS_trans_sf"/>
</dbReference>
<sequence>MGGGLPTTSGPGGVDRFPAKERNERNERGVDRHARPDGAPRGLPVEGGTVTVTVARGGVVTGASRRLLAVSAVCAAVTVANIYLAQPIVGLIATDLGLPAGVAGWVPTVALFGYTLGILLLVPLGDVVDRRRLVRRLSLLTTVLLLGAAAAPGLPVLALLAGAAAMTTVIPQVLIPLVAQTAGAGGRAAAMAWVQAGLVAGIMLSRTVGGAVGQWLGWRAVYLLAAALTVTAGLAAARLLASDGDRPAVRYRALLGSLPRLLAAEPELRWACLRQAAVFGAFSAVWTTLALLLTGAPFHLGAGVAGLVGLLGLSGVVAAPLGGRLADRLGGAPVGMVGLAALAVLVPVLLLGGHSLPVLLVGVLLTPAAMQVGQVGNQSAALAVRPAEGARLNTAYMLATFLSGAAGSALGVAAYGRWGWPGACLTAGAFVAFGLLACAVRRVVR</sequence>
<feature type="transmembrane region" description="Helical" evidence="6">
    <location>
        <begin position="302"/>
        <end position="322"/>
    </location>
</feature>
<evidence type="ECO:0000256" key="1">
    <source>
        <dbReference type="ARBA" id="ARBA00004651"/>
    </source>
</evidence>
<accession>A0A5B2XT31</accession>
<feature type="compositionally biased region" description="Basic and acidic residues" evidence="5">
    <location>
        <begin position="17"/>
        <end position="38"/>
    </location>
</feature>
<keyword evidence="9" id="KW-1185">Reference proteome</keyword>
<feature type="transmembrane region" description="Helical" evidence="6">
    <location>
        <begin position="394"/>
        <end position="414"/>
    </location>
</feature>
<feature type="transmembrane region" description="Helical" evidence="6">
    <location>
        <begin position="356"/>
        <end position="373"/>
    </location>
</feature>
<evidence type="ECO:0000256" key="4">
    <source>
        <dbReference type="ARBA" id="ARBA00023136"/>
    </source>
</evidence>
<dbReference type="SUPFAM" id="SSF103473">
    <property type="entry name" value="MFS general substrate transporter"/>
    <property type="match status" value="1"/>
</dbReference>
<feature type="region of interest" description="Disordered" evidence="5">
    <location>
        <begin position="1"/>
        <end position="46"/>
    </location>
</feature>
<dbReference type="GO" id="GO:0022857">
    <property type="term" value="F:transmembrane transporter activity"/>
    <property type="evidence" value="ECO:0007669"/>
    <property type="project" value="InterPro"/>
</dbReference>
<dbReference type="PANTHER" id="PTHR42910">
    <property type="entry name" value="TRANSPORTER SCO4007-RELATED"/>
    <property type="match status" value="1"/>
</dbReference>
<dbReference type="Proteomes" id="UP000323454">
    <property type="component" value="Unassembled WGS sequence"/>
</dbReference>
<evidence type="ECO:0000256" key="5">
    <source>
        <dbReference type="SAM" id="MobiDB-lite"/>
    </source>
</evidence>
<evidence type="ECO:0000313" key="8">
    <source>
        <dbReference type="EMBL" id="KAA2266102.1"/>
    </source>
</evidence>
<keyword evidence="2 6" id="KW-0812">Transmembrane</keyword>
<feature type="transmembrane region" description="Helical" evidence="6">
    <location>
        <begin position="190"/>
        <end position="208"/>
    </location>
</feature>
<feature type="transmembrane region" description="Helical" evidence="6">
    <location>
        <begin position="157"/>
        <end position="178"/>
    </location>
</feature>
<organism evidence="8 9">
    <name type="scientific">Solihabitans fulvus</name>
    <dbReference type="NCBI Taxonomy" id="1892852"/>
    <lineage>
        <taxon>Bacteria</taxon>
        <taxon>Bacillati</taxon>
        <taxon>Actinomycetota</taxon>
        <taxon>Actinomycetes</taxon>
        <taxon>Pseudonocardiales</taxon>
        <taxon>Pseudonocardiaceae</taxon>
        <taxon>Solihabitans</taxon>
    </lineage>
</organism>
<dbReference type="GO" id="GO:0005886">
    <property type="term" value="C:plasma membrane"/>
    <property type="evidence" value="ECO:0007669"/>
    <property type="project" value="UniProtKB-SubCell"/>
</dbReference>
<feature type="transmembrane region" description="Helical" evidence="6">
    <location>
        <begin position="66"/>
        <end position="84"/>
    </location>
</feature>